<feature type="transmembrane region" description="Helical" evidence="1">
    <location>
        <begin position="86"/>
        <end position="105"/>
    </location>
</feature>
<evidence type="ECO:0000313" key="3">
    <source>
        <dbReference type="Proteomes" id="UP000249254"/>
    </source>
</evidence>
<accession>A0A328AHN9</accession>
<keyword evidence="3" id="KW-1185">Reference proteome</keyword>
<sequence>MSFREKAAWIALASAVLCFGSYFGLLLAGVVPARGPAALELLAVCAAAFVALQAGLTLVAARTTPKDGRSAFDEREMLIQSRSHTVGYYVLSALVLLLAVPGHFGHPVADLLNFALMDVVVAGIAVAVAQIVMLRRGM</sequence>
<dbReference type="Proteomes" id="UP000249254">
    <property type="component" value="Unassembled WGS sequence"/>
</dbReference>
<keyword evidence="1" id="KW-0472">Membrane</keyword>
<feature type="transmembrane region" description="Helical" evidence="1">
    <location>
        <begin position="7"/>
        <end position="31"/>
    </location>
</feature>
<organism evidence="2 3">
    <name type="scientific">Phenylobacterium soli</name>
    <dbReference type="NCBI Taxonomy" id="2170551"/>
    <lineage>
        <taxon>Bacteria</taxon>
        <taxon>Pseudomonadati</taxon>
        <taxon>Pseudomonadota</taxon>
        <taxon>Alphaproteobacteria</taxon>
        <taxon>Caulobacterales</taxon>
        <taxon>Caulobacteraceae</taxon>
        <taxon>Phenylobacterium</taxon>
    </lineage>
</organism>
<dbReference type="OrthoDB" id="7568425at2"/>
<evidence type="ECO:0008006" key="4">
    <source>
        <dbReference type="Google" id="ProtNLM"/>
    </source>
</evidence>
<protein>
    <recommendedName>
        <fullName evidence="4">DUF2178 domain-containing protein</fullName>
    </recommendedName>
</protein>
<gene>
    <name evidence="2" type="ORF">DJ017_06895</name>
</gene>
<comment type="caution">
    <text evidence="2">The sequence shown here is derived from an EMBL/GenBank/DDBJ whole genome shotgun (WGS) entry which is preliminary data.</text>
</comment>
<feature type="transmembrane region" description="Helical" evidence="1">
    <location>
        <begin position="111"/>
        <end position="134"/>
    </location>
</feature>
<feature type="transmembrane region" description="Helical" evidence="1">
    <location>
        <begin position="37"/>
        <end position="61"/>
    </location>
</feature>
<name>A0A328AHN9_9CAUL</name>
<evidence type="ECO:0000256" key="1">
    <source>
        <dbReference type="SAM" id="Phobius"/>
    </source>
</evidence>
<dbReference type="EMBL" id="QFYQ01000001">
    <property type="protein sequence ID" value="RAK54270.1"/>
    <property type="molecule type" value="Genomic_DNA"/>
</dbReference>
<dbReference type="RefSeq" id="WP_111528021.1">
    <property type="nucleotide sequence ID" value="NZ_JBHRSG010000002.1"/>
</dbReference>
<dbReference type="AlphaFoldDB" id="A0A328AHN9"/>
<evidence type="ECO:0000313" key="2">
    <source>
        <dbReference type="EMBL" id="RAK54270.1"/>
    </source>
</evidence>
<proteinExistence type="predicted"/>
<keyword evidence="1" id="KW-0812">Transmembrane</keyword>
<keyword evidence="1" id="KW-1133">Transmembrane helix</keyword>
<reference evidence="3" key="1">
    <citation type="submission" date="2018-05" db="EMBL/GenBank/DDBJ databases">
        <authorList>
            <person name="Li X."/>
        </authorList>
    </citation>
    <scope>NUCLEOTIDE SEQUENCE [LARGE SCALE GENOMIC DNA]</scope>
    <source>
        <strain evidence="3">LX32</strain>
    </source>
</reference>